<dbReference type="AlphaFoldDB" id="A0A6C0JJ61"/>
<protein>
    <submittedName>
        <fullName evidence="1">Uncharacterized protein</fullName>
    </submittedName>
</protein>
<sequence>MPATEYQINELEKFITSTDQMNPPAISCRDLVYGKKVFGLMKQEASGPDYQIFGSDGCGFHTYSLYKSKADKIYIISLTINLSGKEASVNFNYYKHLEDDTWFNID</sequence>
<evidence type="ECO:0000313" key="1">
    <source>
        <dbReference type="EMBL" id="QHU03828.1"/>
    </source>
</evidence>
<dbReference type="EMBL" id="MN740389">
    <property type="protein sequence ID" value="QHU03828.1"/>
    <property type="molecule type" value="Genomic_DNA"/>
</dbReference>
<accession>A0A6C0JJ61</accession>
<reference evidence="1" key="1">
    <citation type="journal article" date="2020" name="Nature">
        <title>Giant virus diversity and host interactions through global metagenomics.</title>
        <authorList>
            <person name="Schulz F."/>
            <person name="Roux S."/>
            <person name="Paez-Espino D."/>
            <person name="Jungbluth S."/>
            <person name="Walsh D.A."/>
            <person name="Denef V.J."/>
            <person name="McMahon K.D."/>
            <person name="Konstantinidis K.T."/>
            <person name="Eloe-Fadrosh E.A."/>
            <person name="Kyrpides N.C."/>
            <person name="Woyke T."/>
        </authorList>
    </citation>
    <scope>NUCLEOTIDE SEQUENCE</scope>
    <source>
        <strain evidence="1">GVMAG-M-3300027708-20</strain>
    </source>
</reference>
<name>A0A6C0JJ61_9ZZZZ</name>
<organism evidence="1">
    <name type="scientific">viral metagenome</name>
    <dbReference type="NCBI Taxonomy" id="1070528"/>
    <lineage>
        <taxon>unclassified sequences</taxon>
        <taxon>metagenomes</taxon>
        <taxon>organismal metagenomes</taxon>
    </lineage>
</organism>
<proteinExistence type="predicted"/>